<dbReference type="InterPro" id="IPR036249">
    <property type="entry name" value="Thioredoxin-like_sf"/>
</dbReference>
<organism evidence="2 3">
    <name type="scientific">Coniophora puteana (strain RWD-64-598)</name>
    <name type="common">Brown rot fungus</name>
    <dbReference type="NCBI Taxonomy" id="741705"/>
    <lineage>
        <taxon>Eukaryota</taxon>
        <taxon>Fungi</taxon>
        <taxon>Dikarya</taxon>
        <taxon>Basidiomycota</taxon>
        <taxon>Agaricomycotina</taxon>
        <taxon>Agaricomycetes</taxon>
        <taxon>Agaricomycetidae</taxon>
        <taxon>Boletales</taxon>
        <taxon>Coniophorineae</taxon>
        <taxon>Coniophoraceae</taxon>
        <taxon>Coniophora</taxon>
    </lineage>
</organism>
<gene>
    <name evidence="2" type="ORF">CONPUDRAFT_144528</name>
</gene>
<dbReference type="PANTHER" id="PTHR43969">
    <property type="entry name" value="GLUTATHIONE S TRANSFERASE D10, ISOFORM A-RELATED"/>
    <property type="match status" value="1"/>
</dbReference>
<accession>A0A5M3MN49</accession>
<dbReference type="GeneID" id="19201957"/>
<dbReference type="InterPro" id="IPR004045">
    <property type="entry name" value="Glutathione_S-Trfase_N"/>
</dbReference>
<dbReference type="PANTHER" id="PTHR43969:SF9">
    <property type="entry name" value="GLUTATHIONE S TRANSFERASE D10, ISOFORM A-RELATED"/>
    <property type="match status" value="1"/>
</dbReference>
<dbReference type="Proteomes" id="UP000053558">
    <property type="component" value="Unassembled WGS sequence"/>
</dbReference>
<evidence type="ECO:0000313" key="3">
    <source>
        <dbReference type="Proteomes" id="UP000053558"/>
    </source>
</evidence>
<dbReference type="OrthoDB" id="249703at2759"/>
<evidence type="ECO:0000313" key="2">
    <source>
        <dbReference type="EMBL" id="EIW80440.1"/>
    </source>
</evidence>
<dbReference type="EMBL" id="JH711579">
    <property type="protein sequence ID" value="EIW80440.1"/>
    <property type="molecule type" value="Genomic_DNA"/>
</dbReference>
<dbReference type="PROSITE" id="PS50404">
    <property type="entry name" value="GST_NTER"/>
    <property type="match status" value="1"/>
</dbReference>
<evidence type="ECO:0000259" key="1">
    <source>
        <dbReference type="PROSITE" id="PS50404"/>
    </source>
</evidence>
<sequence length="178" mass="20016">MVLKLYGNPVSPCTRTVAMVCKELNLPRELVVVYFTKGEHKLPEYVKKQPCGQIPYIDDNSFVLHESRAIARCLAVKYANAGTADLYPSDFQGKDLVEQAASIEAFNFYPADMLLIAVLSVASLTDEARLQEYLSVLNPKLDGFGSILGCSGYVTKHMREVQEARRTEDKFAIERERF</sequence>
<name>A0A5M3MN49_CONPW</name>
<dbReference type="SUPFAM" id="SSF52833">
    <property type="entry name" value="Thioredoxin-like"/>
    <property type="match status" value="1"/>
</dbReference>
<dbReference type="AlphaFoldDB" id="A0A5M3MN49"/>
<dbReference type="RefSeq" id="XP_007769391.1">
    <property type="nucleotide sequence ID" value="XM_007771201.1"/>
</dbReference>
<proteinExistence type="predicted"/>
<dbReference type="GO" id="GO:0004364">
    <property type="term" value="F:glutathione transferase activity"/>
    <property type="evidence" value="ECO:0007669"/>
    <property type="project" value="TreeGrafter"/>
</dbReference>
<keyword evidence="3" id="KW-1185">Reference proteome</keyword>
<reference evidence="3" key="1">
    <citation type="journal article" date="2012" name="Science">
        <title>The Paleozoic origin of enzymatic lignin decomposition reconstructed from 31 fungal genomes.</title>
        <authorList>
            <person name="Floudas D."/>
            <person name="Binder M."/>
            <person name="Riley R."/>
            <person name="Barry K."/>
            <person name="Blanchette R.A."/>
            <person name="Henrissat B."/>
            <person name="Martinez A.T."/>
            <person name="Otillar R."/>
            <person name="Spatafora J.W."/>
            <person name="Yadav J.S."/>
            <person name="Aerts A."/>
            <person name="Benoit I."/>
            <person name="Boyd A."/>
            <person name="Carlson A."/>
            <person name="Copeland A."/>
            <person name="Coutinho P.M."/>
            <person name="de Vries R.P."/>
            <person name="Ferreira P."/>
            <person name="Findley K."/>
            <person name="Foster B."/>
            <person name="Gaskell J."/>
            <person name="Glotzer D."/>
            <person name="Gorecki P."/>
            <person name="Heitman J."/>
            <person name="Hesse C."/>
            <person name="Hori C."/>
            <person name="Igarashi K."/>
            <person name="Jurgens J.A."/>
            <person name="Kallen N."/>
            <person name="Kersten P."/>
            <person name="Kohler A."/>
            <person name="Kuees U."/>
            <person name="Kumar T.K.A."/>
            <person name="Kuo A."/>
            <person name="LaButti K."/>
            <person name="Larrondo L.F."/>
            <person name="Lindquist E."/>
            <person name="Ling A."/>
            <person name="Lombard V."/>
            <person name="Lucas S."/>
            <person name="Lundell T."/>
            <person name="Martin R."/>
            <person name="McLaughlin D.J."/>
            <person name="Morgenstern I."/>
            <person name="Morin E."/>
            <person name="Murat C."/>
            <person name="Nagy L.G."/>
            <person name="Nolan M."/>
            <person name="Ohm R.A."/>
            <person name="Patyshakuliyeva A."/>
            <person name="Rokas A."/>
            <person name="Ruiz-Duenas F.J."/>
            <person name="Sabat G."/>
            <person name="Salamov A."/>
            <person name="Samejima M."/>
            <person name="Schmutz J."/>
            <person name="Slot J.C."/>
            <person name="St John F."/>
            <person name="Stenlid J."/>
            <person name="Sun H."/>
            <person name="Sun S."/>
            <person name="Syed K."/>
            <person name="Tsang A."/>
            <person name="Wiebenga A."/>
            <person name="Young D."/>
            <person name="Pisabarro A."/>
            <person name="Eastwood D.C."/>
            <person name="Martin F."/>
            <person name="Cullen D."/>
            <person name="Grigoriev I.V."/>
            <person name="Hibbett D.S."/>
        </authorList>
    </citation>
    <scope>NUCLEOTIDE SEQUENCE [LARGE SCALE GENOMIC DNA]</scope>
    <source>
        <strain evidence="3">RWD-64-598 SS2</strain>
    </source>
</reference>
<dbReference type="GO" id="GO:0006749">
    <property type="term" value="P:glutathione metabolic process"/>
    <property type="evidence" value="ECO:0007669"/>
    <property type="project" value="TreeGrafter"/>
</dbReference>
<dbReference type="KEGG" id="cput:CONPUDRAFT_144528"/>
<dbReference type="Pfam" id="PF13417">
    <property type="entry name" value="GST_N_3"/>
    <property type="match status" value="1"/>
</dbReference>
<comment type="caution">
    <text evidence="2">The sequence shown here is derived from an EMBL/GenBank/DDBJ whole genome shotgun (WGS) entry which is preliminary data.</text>
</comment>
<feature type="domain" description="GST N-terminal" evidence="1">
    <location>
        <begin position="1"/>
        <end position="82"/>
    </location>
</feature>
<dbReference type="Gene3D" id="3.40.30.10">
    <property type="entry name" value="Glutaredoxin"/>
    <property type="match status" value="1"/>
</dbReference>
<protein>
    <submittedName>
        <fullName evidence="2">Thioredoxin-like protein</fullName>
    </submittedName>
</protein>